<name>A0A4C1UEZ1_EUMVA</name>
<dbReference type="EMBL" id="BGZK01000162">
    <property type="protein sequence ID" value="GBP24516.1"/>
    <property type="molecule type" value="Genomic_DNA"/>
</dbReference>
<accession>A0A4C1UEZ1</accession>
<gene>
    <name evidence="1" type="ORF">EVAR_20840_1</name>
</gene>
<dbReference type="Proteomes" id="UP000299102">
    <property type="component" value="Unassembled WGS sequence"/>
</dbReference>
<keyword evidence="2" id="KW-1185">Reference proteome</keyword>
<sequence length="123" mass="13872">MELAQFAICGRASPMMMHNRTEWMTRSIIDNVEIPLTNYRYFLVKLASLALTRALTVAWVALTGLLSGAPRTPACQPRWMSQRKEKYELKSLRDSRMTDNVSGKCYDNCIGASVEHGSSSVLR</sequence>
<evidence type="ECO:0000313" key="2">
    <source>
        <dbReference type="Proteomes" id="UP000299102"/>
    </source>
</evidence>
<comment type="caution">
    <text evidence="1">The sequence shown here is derived from an EMBL/GenBank/DDBJ whole genome shotgun (WGS) entry which is preliminary data.</text>
</comment>
<dbReference type="AlphaFoldDB" id="A0A4C1UEZ1"/>
<organism evidence="1 2">
    <name type="scientific">Eumeta variegata</name>
    <name type="common">Bagworm moth</name>
    <name type="synonym">Eumeta japonica</name>
    <dbReference type="NCBI Taxonomy" id="151549"/>
    <lineage>
        <taxon>Eukaryota</taxon>
        <taxon>Metazoa</taxon>
        <taxon>Ecdysozoa</taxon>
        <taxon>Arthropoda</taxon>
        <taxon>Hexapoda</taxon>
        <taxon>Insecta</taxon>
        <taxon>Pterygota</taxon>
        <taxon>Neoptera</taxon>
        <taxon>Endopterygota</taxon>
        <taxon>Lepidoptera</taxon>
        <taxon>Glossata</taxon>
        <taxon>Ditrysia</taxon>
        <taxon>Tineoidea</taxon>
        <taxon>Psychidae</taxon>
        <taxon>Oiketicinae</taxon>
        <taxon>Eumeta</taxon>
    </lineage>
</organism>
<proteinExistence type="predicted"/>
<protein>
    <submittedName>
        <fullName evidence="1">Uncharacterized protein</fullName>
    </submittedName>
</protein>
<evidence type="ECO:0000313" key="1">
    <source>
        <dbReference type="EMBL" id="GBP24516.1"/>
    </source>
</evidence>
<reference evidence="1 2" key="1">
    <citation type="journal article" date="2019" name="Commun. Biol.">
        <title>The bagworm genome reveals a unique fibroin gene that provides high tensile strength.</title>
        <authorList>
            <person name="Kono N."/>
            <person name="Nakamura H."/>
            <person name="Ohtoshi R."/>
            <person name="Tomita M."/>
            <person name="Numata K."/>
            <person name="Arakawa K."/>
        </authorList>
    </citation>
    <scope>NUCLEOTIDE SEQUENCE [LARGE SCALE GENOMIC DNA]</scope>
</reference>